<protein>
    <submittedName>
        <fullName evidence="1">Uncharacterized protein</fullName>
    </submittedName>
</protein>
<gene>
    <name evidence="1" type="ORF">SPARVUS_LOCUS8571566</name>
</gene>
<sequence length="78" mass="8499">CTVSAVSGHPLVRSLWSSPVLCPQSLVISCTVSAFVHSFFFKTIVWPSNGLRDSELAPCLKSLRTPAVNHCSSLCYMQ</sequence>
<reference evidence="1" key="1">
    <citation type="submission" date="2023-05" db="EMBL/GenBank/DDBJ databases">
        <authorList>
            <person name="Stuckert A."/>
        </authorList>
    </citation>
    <scope>NUCLEOTIDE SEQUENCE</scope>
</reference>
<organism evidence="1 2">
    <name type="scientific">Staurois parvus</name>
    <dbReference type="NCBI Taxonomy" id="386267"/>
    <lineage>
        <taxon>Eukaryota</taxon>
        <taxon>Metazoa</taxon>
        <taxon>Chordata</taxon>
        <taxon>Craniata</taxon>
        <taxon>Vertebrata</taxon>
        <taxon>Euteleostomi</taxon>
        <taxon>Amphibia</taxon>
        <taxon>Batrachia</taxon>
        <taxon>Anura</taxon>
        <taxon>Neobatrachia</taxon>
        <taxon>Ranoidea</taxon>
        <taxon>Ranidae</taxon>
        <taxon>Staurois</taxon>
    </lineage>
</organism>
<evidence type="ECO:0000313" key="2">
    <source>
        <dbReference type="Proteomes" id="UP001162483"/>
    </source>
</evidence>
<evidence type="ECO:0000313" key="1">
    <source>
        <dbReference type="EMBL" id="CAI9576696.1"/>
    </source>
</evidence>
<dbReference type="Proteomes" id="UP001162483">
    <property type="component" value="Unassembled WGS sequence"/>
</dbReference>
<accession>A0ABN9DZ50</accession>
<comment type="caution">
    <text evidence="1">The sequence shown here is derived from an EMBL/GenBank/DDBJ whole genome shotgun (WGS) entry which is preliminary data.</text>
</comment>
<name>A0ABN9DZ50_9NEOB</name>
<proteinExistence type="predicted"/>
<keyword evidence="2" id="KW-1185">Reference proteome</keyword>
<dbReference type="EMBL" id="CATNWA010014855">
    <property type="protein sequence ID" value="CAI9576696.1"/>
    <property type="molecule type" value="Genomic_DNA"/>
</dbReference>
<feature type="non-terminal residue" evidence="1">
    <location>
        <position position="1"/>
    </location>
</feature>